<gene>
    <name evidence="2" type="ORF">GCM10007320_54460</name>
</gene>
<dbReference type="Proteomes" id="UP000626210">
    <property type="component" value="Unassembled WGS sequence"/>
</dbReference>
<dbReference type="InterPro" id="IPR001387">
    <property type="entry name" value="Cro/C1-type_HTH"/>
</dbReference>
<organism evidence="2 3">
    <name type="scientific">Pseudorhodoferax aquiterrae</name>
    <dbReference type="NCBI Taxonomy" id="747304"/>
    <lineage>
        <taxon>Bacteria</taxon>
        <taxon>Pseudomonadati</taxon>
        <taxon>Pseudomonadota</taxon>
        <taxon>Betaproteobacteria</taxon>
        <taxon>Burkholderiales</taxon>
        <taxon>Comamonadaceae</taxon>
    </lineage>
</organism>
<comment type="caution">
    <text evidence="2">The sequence shown here is derived from an EMBL/GenBank/DDBJ whole genome shotgun (WGS) entry which is preliminary data.</text>
</comment>
<dbReference type="EMBL" id="BMYK01000026">
    <property type="protein sequence ID" value="GHC98562.1"/>
    <property type="molecule type" value="Genomic_DNA"/>
</dbReference>
<dbReference type="InterPro" id="IPR010982">
    <property type="entry name" value="Lambda_DNA-bd_dom_sf"/>
</dbReference>
<protein>
    <recommendedName>
        <fullName evidence="1">HTH cro/C1-type domain-containing protein</fullName>
    </recommendedName>
</protein>
<accession>A0ABQ3GA98</accession>
<evidence type="ECO:0000313" key="3">
    <source>
        <dbReference type="Proteomes" id="UP000626210"/>
    </source>
</evidence>
<dbReference type="Gene3D" id="1.10.260.40">
    <property type="entry name" value="lambda repressor-like DNA-binding domains"/>
    <property type="match status" value="1"/>
</dbReference>
<proteinExistence type="predicted"/>
<dbReference type="CDD" id="cd00093">
    <property type="entry name" value="HTH_XRE"/>
    <property type="match status" value="1"/>
</dbReference>
<keyword evidence="3" id="KW-1185">Reference proteome</keyword>
<sequence>MRQCGVPRKPSYAPPVSDLPSAFRAVRVAKELTQGAFDTVSSMAHVSRIERGTSDPTFGKIEALAQVMNVHPLTILALSYVKRPQSTDVRMLFDRVSAEIERLGIDEFSGATLTPGVKPSEK</sequence>
<dbReference type="PROSITE" id="PS50943">
    <property type="entry name" value="HTH_CROC1"/>
    <property type="match status" value="1"/>
</dbReference>
<name>A0ABQ3GA98_9BURK</name>
<dbReference type="SUPFAM" id="SSF47413">
    <property type="entry name" value="lambda repressor-like DNA-binding domains"/>
    <property type="match status" value="1"/>
</dbReference>
<evidence type="ECO:0000313" key="2">
    <source>
        <dbReference type="EMBL" id="GHC98562.1"/>
    </source>
</evidence>
<dbReference type="Pfam" id="PF01381">
    <property type="entry name" value="HTH_3"/>
    <property type="match status" value="1"/>
</dbReference>
<reference evidence="3" key="1">
    <citation type="journal article" date="2019" name="Int. J. Syst. Evol. Microbiol.">
        <title>The Global Catalogue of Microorganisms (GCM) 10K type strain sequencing project: providing services to taxonomists for standard genome sequencing and annotation.</title>
        <authorList>
            <consortium name="The Broad Institute Genomics Platform"/>
            <consortium name="The Broad Institute Genome Sequencing Center for Infectious Disease"/>
            <person name="Wu L."/>
            <person name="Ma J."/>
        </authorList>
    </citation>
    <scope>NUCLEOTIDE SEQUENCE [LARGE SCALE GENOMIC DNA]</scope>
    <source>
        <strain evidence="3">KCTC 23314</strain>
    </source>
</reference>
<dbReference type="SMART" id="SM00530">
    <property type="entry name" value="HTH_XRE"/>
    <property type="match status" value="1"/>
</dbReference>
<feature type="domain" description="HTH cro/C1-type" evidence="1">
    <location>
        <begin position="46"/>
        <end position="76"/>
    </location>
</feature>
<evidence type="ECO:0000259" key="1">
    <source>
        <dbReference type="PROSITE" id="PS50943"/>
    </source>
</evidence>